<dbReference type="AlphaFoldDB" id="A0A1U7LX54"/>
<evidence type="ECO:0000313" key="2">
    <source>
        <dbReference type="EMBL" id="OLR61622.1"/>
    </source>
</evidence>
<gene>
    <name evidence="2" type="ORF">BIV18_09720</name>
</gene>
<evidence type="ECO:0000259" key="1">
    <source>
        <dbReference type="Pfam" id="PF13274"/>
    </source>
</evidence>
<dbReference type="Proteomes" id="UP000187166">
    <property type="component" value="Unassembled WGS sequence"/>
</dbReference>
<feature type="domain" description="Antitoxin SocA-like Panacea" evidence="1">
    <location>
        <begin position="38"/>
        <end position="134"/>
    </location>
</feature>
<name>A0A1U7LX54_9FIRM</name>
<keyword evidence="3" id="KW-1185">Reference proteome</keyword>
<dbReference type="InterPro" id="IPR025272">
    <property type="entry name" value="SocA_Panacea"/>
</dbReference>
<proteinExistence type="predicted"/>
<comment type="caution">
    <text evidence="2">The sequence shown here is derived from an EMBL/GenBank/DDBJ whole genome shotgun (WGS) entry which is preliminary data.</text>
</comment>
<accession>A0A1U7LX54</accession>
<organism evidence="2 3">
    <name type="scientific">Peptoniphilus porci</name>
    <dbReference type="NCBI Taxonomy" id="2652280"/>
    <lineage>
        <taxon>Bacteria</taxon>
        <taxon>Bacillati</taxon>
        <taxon>Bacillota</taxon>
        <taxon>Tissierellia</taxon>
        <taxon>Tissierellales</taxon>
        <taxon>Peptoniphilaceae</taxon>
        <taxon>Peptoniphilus</taxon>
    </lineage>
</organism>
<sequence>MYYKNLEKFTEEQKKIRDIVHYILDNGNEGITLIRMSKLVYLADMFAKEKLGRQITNIEWINDRFNILTFDVINVMVNDPQLEISEKVLNFGTKGFYVNLKVIGRKSLLSNKEVQVLDKVIEKTKFMTFNQLMAIDKIF</sequence>
<dbReference type="EMBL" id="MJIH01000008">
    <property type="protein sequence ID" value="OLR61622.1"/>
    <property type="molecule type" value="Genomic_DNA"/>
</dbReference>
<dbReference type="Pfam" id="PF13274">
    <property type="entry name" value="SocA_Panacea"/>
    <property type="match status" value="1"/>
</dbReference>
<evidence type="ECO:0000313" key="3">
    <source>
        <dbReference type="Proteomes" id="UP000187166"/>
    </source>
</evidence>
<reference evidence="2 3" key="1">
    <citation type="journal article" date="2016" name="Appl. Environ. Microbiol.">
        <title>Function and Phylogeny of Bacterial Butyryl Coenzyme A:Acetate Transferases and Their Diversity in the Proximal Colon of Swine.</title>
        <authorList>
            <person name="Trachsel J."/>
            <person name="Bayles D.O."/>
            <person name="Looft T."/>
            <person name="Levine U.Y."/>
            <person name="Allen H.K."/>
        </authorList>
    </citation>
    <scope>NUCLEOTIDE SEQUENCE [LARGE SCALE GENOMIC DNA]</scope>
    <source>
        <strain evidence="2 3">35-6-1</strain>
    </source>
</reference>
<protein>
    <recommendedName>
        <fullName evidence="1">Antitoxin SocA-like Panacea domain-containing protein</fullName>
    </recommendedName>
</protein>